<dbReference type="AlphaFoldDB" id="A0A1E3L3B2"/>
<comment type="caution">
    <text evidence="1">The sequence shown here is derived from an EMBL/GenBank/DDBJ whole genome shotgun (WGS) entry which is preliminary data.</text>
</comment>
<reference evidence="1 2" key="1">
    <citation type="submission" date="2016-08" db="EMBL/GenBank/DDBJ databases">
        <title>Genome sequencing of Paenibacillus sp. TI45-13ar, isolated from Korean traditional nuruk.</title>
        <authorList>
            <person name="Kim S.-J."/>
        </authorList>
    </citation>
    <scope>NUCLEOTIDE SEQUENCE [LARGE SCALE GENOMIC DNA]</scope>
    <source>
        <strain evidence="1 2">TI45-13ar</strain>
    </source>
</reference>
<evidence type="ECO:0000313" key="1">
    <source>
        <dbReference type="EMBL" id="ODP27450.1"/>
    </source>
</evidence>
<protein>
    <submittedName>
        <fullName evidence="1">Uncharacterized protein</fullName>
    </submittedName>
</protein>
<sequence>MSSALGFEHFVRNAFEFALKKEILRSDDPAGLAEAGYFNVSNDKVYLNKVKVAVTYAMEIYNRYIRNNCELSESDYDDLNNFVNSVLIADNANVIGNLIDSYKKKFSPYYS</sequence>
<organism evidence="1 2">
    <name type="scientific">Paenibacillus nuruki</name>
    <dbReference type="NCBI Taxonomy" id="1886670"/>
    <lineage>
        <taxon>Bacteria</taxon>
        <taxon>Bacillati</taxon>
        <taxon>Bacillota</taxon>
        <taxon>Bacilli</taxon>
        <taxon>Bacillales</taxon>
        <taxon>Paenibacillaceae</taxon>
        <taxon>Paenibacillus</taxon>
    </lineage>
</organism>
<accession>A0A1E3L3B2</accession>
<name>A0A1E3L3B2_9BACL</name>
<gene>
    <name evidence="1" type="ORF">PTI45_03160</name>
</gene>
<keyword evidence="2" id="KW-1185">Reference proteome</keyword>
<dbReference type="RefSeq" id="WP_069328555.1">
    <property type="nucleotide sequence ID" value="NZ_MDER01000055.1"/>
</dbReference>
<dbReference type="EMBL" id="MDER01000055">
    <property type="protein sequence ID" value="ODP27450.1"/>
    <property type="molecule type" value="Genomic_DNA"/>
</dbReference>
<evidence type="ECO:0000313" key="2">
    <source>
        <dbReference type="Proteomes" id="UP000094578"/>
    </source>
</evidence>
<dbReference type="Proteomes" id="UP000094578">
    <property type="component" value="Unassembled WGS sequence"/>
</dbReference>
<proteinExistence type="predicted"/>